<accession>A0A6I4STE2</accession>
<dbReference type="Pfam" id="PF05443">
    <property type="entry name" value="ROS_MUCR"/>
    <property type="match status" value="1"/>
</dbReference>
<comment type="similarity">
    <text evidence="1">Belongs to the ros/MucR family.</text>
</comment>
<dbReference type="EMBL" id="WTYM01000022">
    <property type="protein sequence ID" value="MXO58166.1"/>
    <property type="molecule type" value="Genomic_DNA"/>
</dbReference>
<evidence type="ECO:0000256" key="1">
    <source>
        <dbReference type="ARBA" id="ARBA00007031"/>
    </source>
</evidence>
<dbReference type="Gene3D" id="1.10.10.1550">
    <property type="entry name" value="ROS/MUCR transcriptional regulator protein"/>
    <property type="match status" value="1"/>
</dbReference>
<name>A0A6I4STE2_9SPHN</name>
<dbReference type="InterPro" id="IPR041920">
    <property type="entry name" value="ROS/MUCR_sf"/>
</dbReference>
<dbReference type="AlphaFoldDB" id="A0A6I4STE2"/>
<sequence>MARETLVSITAEIVTAIVANNKVEPAGVGGLLATVFETLSSHGADAQKPKAEPAVSISKSVSKSHLVCLEDGKPFKSLKRHLMTSHGLTPEGYRERWGLPADYPMVASDYVKKRRELALQIGLGRKPGQRRGRRKAATKK</sequence>
<evidence type="ECO:0000313" key="2">
    <source>
        <dbReference type="EMBL" id="MXO58166.1"/>
    </source>
</evidence>
<reference evidence="2 3" key="1">
    <citation type="submission" date="2019-12" db="EMBL/GenBank/DDBJ databases">
        <title>Genomic-based taxomic classification of the family Erythrobacteraceae.</title>
        <authorList>
            <person name="Xu L."/>
        </authorList>
    </citation>
    <scope>NUCLEOTIDE SEQUENCE [LARGE SCALE GENOMIC DNA]</scope>
    <source>
        <strain evidence="2 3">MCCC 1K01500</strain>
    </source>
</reference>
<keyword evidence="3" id="KW-1185">Reference proteome</keyword>
<dbReference type="GO" id="GO:0008270">
    <property type="term" value="F:zinc ion binding"/>
    <property type="evidence" value="ECO:0007669"/>
    <property type="project" value="InterPro"/>
</dbReference>
<dbReference type="OrthoDB" id="9809693at2"/>
<protein>
    <submittedName>
        <fullName evidence="2">Transcriptional regulator</fullName>
    </submittedName>
</protein>
<dbReference type="GO" id="GO:0003677">
    <property type="term" value="F:DNA binding"/>
    <property type="evidence" value="ECO:0007669"/>
    <property type="project" value="InterPro"/>
</dbReference>
<organism evidence="2 3">
    <name type="scientific">Croceibacterium salegens</name>
    <dbReference type="NCBI Taxonomy" id="1737568"/>
    <lineage>
        <taxon>Bacteria</taxon>
        <taxon>Pseudomonadati</taxon>
        <taxon>Pseudomonadota</taxon>
        <taxon>Alphaproteobacteria</taxon>
        <taxon>Sphingomonadales</taxon>
        <taxon>Erythrobacteraceae</taxon>
        <taxon>Croceibacterium</taxon>
    </lineage>
</organism>
<dbReference type="Proteomes" id="UP000433652">
    <property type="component" value="Unassembled WGS sequence"/>
</dbReference>
<gene>
    <name evidence="2" type="ORF">GRI89_01220</name>
</gene>
<proteinExistence type="inferred from homology"/>
<dbReference type="InterPro" id="IPR008807">
    <property type="entry name" value="ROS_MUCR"/>
</dbReference>
<dbReference type="GO" id="GO:0006355">
    <property type="term" value="P:regulation of DNA-templated transcription"/>
    <property type="evidence" value="ECO:0007669"/>
    <property type="project" value="InterPro"/>
</dbReference>
<evidence type="ECO:0000313" key="3">
    <source>
        <dbReference type="Proteomes" id="UP000433652"/>
    </source>
</evidence>
<comment type="caution">
    <text evidence="2">The sequence shown here is derived from an EMBL/GenBank/DDBJ whole genome shotgun (WGS) entry which is preliminary data.</text>
</comment>